<proteinExistence type="predicted"/>
<dbReference type="RefSeq" id="WP_243394563.1">
    <property type="nucleotide sequence ID" value="NZ_PVTP01000009.1"/>
</dbReference>
<accession>A0A2T0VWF7</accession>
<dbReference type="AlphaFoldDB" id="A0A2T0VWF7"/>
<reference evidence="2 3" key="1">
    <citation type="submission" date="2018-03" db="EMBL/GenBank/DDBJ databases">
        <title>Genomic Encyclopedia of Archaeal and Bacterial Type Strains, Phase II (KMG-II): from individual species to whole genera.</title>
        <authorList>
            <person name="Goeker M."/>
        </authorList>
    </citation>
    <scope>NUCLEOTIDE SEQUENCE [LARGE SCALE GENOMIC DNA]</scope>
    <source>
        <strain evidence="2 3">DSM 101533</strain>
    </source>
</reference>
<keyword evidence="3" id="KW-1185">Reference proteome</keyword>
<dbReference type="InterPro" id="IPR007172">
    <property type="entry name" value="DUF374"/>
</dbReference>
<evidence type="ECO:0000259" key="1">
    <source>
        <dbReference type="Pfam" id="PF04028"/>
    </source>
</evidence>
<organism evidence="2 3">
    <name type="scientific">Yoonia maritima</name>
    <dbReference type="NCBI Taxonomy" id="1435347"/>
    <lineage>
        <taxon>Bacteria</taxon>
        <taxon>Pseudomonadati</taxon>
        <taxon>Pseudomonadota</taxon>
        <taxon>Alphaproteobacteria</taxon>
        <taxon>Rhodobacterales</taxon>
        <taxon>Paracoccaceae</taxon>
        <taxon>Yoonia</taxon>
    </lineage>
</organism>
<dbReference type="EMBL" id="PVTP01000009">
    <property type="protein sequence ID" value="PRY76244.1"/>
    <property type="molecule type" value="Genomic_DNA"/>
</dbReference>
<sequence length="227" mass="25442">MSLRRRIEKSEWLAARIAGLIGGYLSLCNRRIHWKTEGLDELHVALQDGPVLLVMWHSRSVMGALHWPVTDGPLSSLHDSSPVGRVSGALQRRVGLRPMQMSRKKSNRSASREVLKRVKEGVSIGMTGDGPLGPALEVKDAPLDWARTTGMPVFCYAFSVSKGRRLASWDKMLVPHPYGQGAYVFRRFNGDVQRKMEPEQIEALRIEMHQFMQDTTARADALLRLGA</sequence>
<protein>
    <recommendedName>
        <fullName evidence="1">DUF374 domain-containing protein</fullName>
    </recommendedName>
</protein>
<evidence type="ECO:0000313" key="3">
    <source>
        <dbReference type="Proteomes" id="UP000238007"/>
    </source>
</evidence>
<gene>
    <name evidence="2" type="ORF">CLV80_10942</name>
</gene>
<dbReference type="Proteomes" id="UP000238007">
    <property type="component" value="Unassembled WGS sequence"/>
</dbReference>
<dbReference type="Pfam" id="PF04028">
    <property type="entry name" value="DUF374"/>
    <property type="match status" value="1"/>
</dbReference>
<feature type="domain" description="DUF374" evidence="1">
    <location>
        <begin position="84"/>
        <end position="135"/>
    </location>
</feature>
<name>A0A2T0VWF7_9RHOB</name>
<evidence type="ECO:0000313" key="2">
    <source>
        <dbReference type="EMBL" id="PRY76244.1"/>
    </source>
</evidence>
<comment type="caution">
    <text evidence="2">The sequence shown here is derived from an EMBL/GenBank/DDBJ whole genome shotgun (WGS) entry which is preliminary data.</text>
</comment>